<dbReference type="GeneID" id="28832583"/>
<evidence type="ECO:0000313" key="8">
    <source>
        <dbReference type="EMBL" id="KUJ13393.1"/>
    </source>
</evidence>
<evidence type="ECO:0000256" key="3">
    <source>
        <dbReference type="ARBA" id="ARBA00022989"/>
    </source>
</evidence>
<keyword evidence="9" id="KW-1185">Reference proteome</keyword>
<accession>A0A194WZM0</accession>
<dbReference type="EMBL" id="KQ947422">
    <property type="protein sequence ID" value="KUJ13393.1"/>
    <property type="molecule type" value="Genomic_DNA"/>
</dbReference>
<keyword evidence="3 6" id="KW-1133">Transmembrane helix</keyword>
<organism evidence="8 9">
    <name type="scientific">Mollisia scopiformis</name>
    <name type="common">Conifer needle endophyte fungus</name>
    <name type="synonym">Phialocephala scopiformis</name>
    <dbReference type="NCBI Taxonomy" id="149040"/>
    <lineage>
        <taxon>Eukaryota</taxon>
        <taxon>Fungi</taxon>
        <taxon>Dikarya</taxon>
        <taxon>Ascomycota</taxon>
        <taxon>Pezizomycotina</taxon>
        <taxon>Leotiomycetes</taxon>
        <taxon>Helotiales</taxon>
        <taxon>Mollisiaceae</taxon>
        <taxon>Mollisia</taxon>
    </lineage>
</organism>
<feature type="domain" description="Rhodopsin" evidence="7">
    <location>
        <begin position="48"/>
        <end position="284"/>
    </location>
</feature>
<gene>
    <name evidence="8" type="ORF">LY89DRAFT_785111</name>
</gene>
<feature type="transmembrane region" description="Helical" evidence="6">
    <location>
        <begin position="192"/>
        <end position="210"/>
    </location>
</feature>
<dbReference type="Pfam" id="PF20684">
    <property type="entry name" value="Fung_rhodopsin"/>
    <property type="match status" value="1"/>
</dbReference>
<feature type="transmembrane region" description="Helical" evidence="6">
    <location>
        <begin position="140"/>
        <end position="162"/>
    </location>
</feature>
<feature type="transmembrane region" description="Helical" evidence="6">
    <location>
        <begin position="262"/>
        <end position="283"/>
    </location>
</feature>
<feature type="transmembrane region" description="Helical" evidence="6">
    <location>
        <begin position="25"/>
        <end position="51"/>
    </location>
</feature>
<keyword evidence="4 6" id="KW-0472">Membrane</keyword>
<dbReference type="RefSeq" id="XP_018067748.1">
    <property type="nucleotide sequence ID" value="XM_018222857.1"/>
</dbReference>
<dbReference type="OrthoDB" id="2496787at2759"/>
<evidence type="ECO:0000256" key="5">
    <source>
        <dbReference type="ARBA" id="ARBA00038359"/>
    </source>
</evidence>
<name>A0A194WZM0_MOLSC</name>
<evidence type="ECO:0000256" key="1">
    <source>
        <dbReference type="ARBA" id="ARBA00004141"/>
    </source>
</evidence>
<protein>
    <recommendedName>
        <fullName evidence="7">Rhodopsin domain-containing protein</fullName>
    </recommendedName>
</protein>
<sequence length="398" mass="44261">MTEQILGAAPPPGGVTPNFDHPEDVLATINLVSGILGIALMAPFVIGRIFIKVHILKNMVLEDYICVVAWLLATGYFLTGLFMGKHGGGNHEWEVTKENMVGFQQALYADTIVYGPAAWTTKTTLLLIFARVFSPFRKTVLFIYVFIGLMFCYYFPVMIIKIRVCTPIEGLWNPDIHAECINQSQLFWTDTIMSAATDFVILVLPIPLVWSLQITLKKKMKISALLGAGGIATGASIVRLILVFQPNSFADETVSFVRFNLLGVAEIGIGIICACIPAFNVLFTRWKTEYGSRNSRKTEFSAEVKLSRLRSSNRGIRVVTNPLSRSQSSYIEVGSPRDTLFSQSQKTLKSQLSVDAMNRHTISVEGGGYDNNGVREFQRVHEWMQRPYVSDSEVGRAA</sequence>
<feature type="transmembrane region" description="Helical" evidence="6">
    <location>
        <begin position="112"/>
        <end position="133"/>
    </location>
</feature>
<dbReference type="PANTHER" id="PTHR33048">
    <property type="entry name" value="PTH11-LIKE INTEGRAL MEMBRANE PROTEIN (AFU_ORTHOLOGUE AFUA_5G11245)"/>
    <property type="match status" value="1"/>
</dbReference>
<evidence type="ECO:0000313" key="9">
    <source>
        <dbReference type="Proteomes" id="UP000070700"/>
    </source>
</evidence>
<dbReference type="Proteomes" id="UP000070700">
    <property type="component" value="Unassembled WGS sequence"/>
</dbReference>
<dbReference type="KEGG" id="psco:LY89DRAFT_785111"/>
<feature type="transmembrane region" description="Helical" evidence="6">
    <location>
        <begin position="63"/>
        <end position="83"/>
    </location>
</feature>
<evidence type="ECO:0000256" key="2">
    <source>
        <dbReference type="ARBA" id="ARBA00022692"/>
    </source>
</evidence>
<feature type="transmembrane region" description="Helical" evidence="6">
    <location>
        <begin position="222"/>
        <end position="242"/>
    </location>
</feature>
<proteinExistence type="inferred from homology"/>
<evidence type="ECO:0000256" key="6">
    <source>
        <dbReference type="SAM" id="Phobius"/>
    </source>
</evidence>
<dbReference type="InterPro" id="IPR052337">
    <property type="entry name" value="SAT4-like"/>
</dbReference>
<evidence type="ECO:0000259" key="7">
    <source>
        <dbReference type="Pfam" id="PF20684"/>
    </source>
</evidence>
<comment type="similarity">
    <text evidence="5">Belongs to the SAT4 family.</text>
</comment>
<dbReference type="AlphaFoldDB" id="A0A194WZM0"/>
<keyword evidence="2 6" id="KW-0812">Transmembrane</keyword>
<dbReference type="PANTHER" id="PTHR33048:SF108">
    <property type="entry name" value="INTEGRAL MEMBRANE PROTEIN"/>
    <property type="match status" value="1"/>
</dbReference>
<dbReference type="GO" id="GO:0016020">
    <property type="term" value="C:membrane"/>
    <property type="evidence" value="ECO:0007669"/>
    <property type="project" value="UniProtKB-SubCell"/>
</dbReference>
<reference evidence="8 9" key="1">
    <citation type="submission" date="2015-10" db="EMBL/GenBank/DDBJ databases">
        <title>Full genome of DAOMC 229536 Phialocephala scopiformis, a fungal endophyte of spruce producing the potent anti-insectan compound rugulosin.</title>
        <authorList>
            <consortium name="DOE Joint Genome Institute"/>
            <person name="Walker A.K."/>
            <person name="Frasz S.L."/>
            <person name="Seifert K.A."/>
            <person name="Miller J.D."/>
            <person name="Mondo S.J."/>
            <person name="Labutti K."/>
            <person name="Lipzen A."/>
            <person name="Dockter R."/>
            <person name="Kennedy M."/>
            <person name="Grigoriev I.V."/>
            <person name="Spatafora J.W."/>
        </authorList>
    </citation>
    <scope>NUCLEOTIDE SEQUENCE [LARGE SCALE GENOMIC DNA]</scope>
    <source>
        <strain evidence="8 9">CBS 120377</strain>
    </source>
</reference>
<evidence type="ECO:0000256" key="4">
    <source>
        <dbReference type="ARBA" id="ARBA00023136"/>
    </source>
</evidence>
<dbReference type="InterPro" id="IPR049326">
    <property type="entry name" value="Rhodopsin_dom_fungi"/>
</dbReference>
<comment type="subcellular location">
    <subcellularLocation>
        <location evidence="1">Membrane</location>
        <topology evidence="1">Multi-pass membrane protein</topology>
    </subcellularLocation>
</comment>
<dbReference type="InParanoid" id="A0A194WZM0"/>